<feature type="domain" description="FAS1-like dehydratase" evidence="1">
    <location>
        <begin position="78"/>
        <end position="137"/>
    </location>
</feature>
<dbReference type="GO" id="GO:0019171">
    <property type="term" value="F:(3R)-hydroxyacyl-[acyl-carrier-protein] dehydratase activity"/>
    <property type="evidence" value="ECO:0007669"/>
    <property type="project" value="TreeGrafter"/>
</dbReference>
<dbReference type="PANTHER" id="PTHR28152:SF1">
    <property type="entry name" value="HYDROXYACYL-THIOESTER DEHYDRATASE TYPE 2, MITOCHONDRIAL"/>
    <property type="match status" value="1"/>
</dbReference>
<dbReference type="Pfam" id="PF13452">
    <property type="entry name" value="FAS1_DH_region"/>
    <property type="match status" value="1"/>
</dbReference>
<dbReference type="InterPro" id="IPR029069">
    <property type="entry name" value="HotDog_dom_sf"/>
</dbReference>
<comment type="caution">
    <text evidence="2">The sequence shown here is derived from an EMBL/GenBank/DDBJ whole genome shotgun (WGS) entry which is preliminary data.</text>
</comment>
<keyword evidence="3" id="KW-1185">Reference proteome</keyword>
<dbReference type="EMBL" id="SLZW01000005">
    <property type="protein sequence ID" value="TCS62634.1"/>
    <property type="molecule type" value="Genomic_DNA"/>
</dbReference>
<dbReference type="SUPFAM" id="SSF54637">
    <property type="entry name" value="Thioesterase/thiol ester dehydrase-isomerase"/>
    <property type="match status" value="2"/>
</dbReference>
<evidence type="ECO:0000259" key="1">
    <source>
        <dbReference type="Pfam" id="PF13452"/>
    </source>
</evidence>
<proteinExistence type="predicted"/>
<sequence>MNTPFDDMTRWIGNRTQSDDVITPSSCAAMAATLGWVGPPPRDGEAIGPLWHWMYFTDKARSGQLGADGHPVRGGFLPPIALPRRMFAGARVRFDAPLYVGEKIHRHSEITAIAAKKGRSGALVFVTIRHRIEGPQGPALEEEHDIVFRGARSAQDGSPEPKPFTGAVTRRRRVMPDPVLLFRYSALTFNGHRIHYDHPYATHVEGYPDLVVHGPLIATLLADFAREAAPERSLASFTFRAKAPLFANRSFDIVALEEGGDHDNAPDTDARARVCALTPEGARAMEASATFHVRPPVG</sequence>
<evidence type="ECO:0000313" key="2">
    <source>
        <dbReference type="EMBL" id="TCS62634.1"/>
    </source>
</evidence>
<dbReference type="InterPro" id="IPR039569">
    <property type="entry name" value="FAS1-like_DH_region"/>
</dbReference>
<accession>A0A4R3JAN6</accession>
<dbReference type="RefSeq" id="WP_165886315.1">
    <property type="nucleotide sequence ID" value="NZ_CP119676.1"/>
</dbReference>
<reference evidence="2 3" key="1">
    <citation type="submission" date="2019-03" db="EMBL/GenBank/DDBJ databases">
        <title>Genomic Encyclopedia of Type Strains, Phase IV (KMG-IV): sequencing the most valuable type-strain genomes for metagenomic binning, comparative biology and taxonomic classification.</title>
        <authorList>
            <person name="Goeker M."/>
        </authorList>
    </citation>
    <scope>NUCLEOTIDE SEQUENCE [LARGE SCALE GENOMIC DNA]</scope>
    <source>
        <strain evidence="2 3">DSM 101688</strain>
    </source>
</reference>
<dbReference type="Gene3D" id="3.10.129.10">
    <property type="entry name" value="Hotdog Thioesterase"/>
    <property type="match status" value="2"/>
</dbReference>
<dbReference type="Proteomes" id="UP000295304">
    <property type="component" value="Unassembled WGS sequence"/>
</dbReference>
<gene>
    <name evidence="2" type="ORF">EDD55_105182</name>
</gene>
<protein>
    <submittedName>
        <fullName evidence="2">3-methylfumaryl-CoA hydratase</fullName>
    </submittedName>
</protein>
<dbReference type="InterPro" id="IPR052741">
    <property type="entry name" value="Mitochondrial_HTD2"/>
</dbReference>
<dbReference type="PANTHER" id="PTHR28152">
    <property type="entry name" value="HYDROXYACYL-THIOESTER DEHYDRATASE TYPE 2, MITOCHONDRIAL"/>
    <property type="match status" value="1"/>
</dbReference>
<organism evidence="2 3">
    <name type="scientific">Varunaivibrio sulfuroxidans</name>
    <dbReference type="NCBI Taxonomy" id="1773489"/>
    <lineage>
        <taxon>Bacteria</taxon>
        <taxon>Pseudomonadati</taxon>
        <taxon>Pseudomonadota</taxon>
        <taxon>Alphaproteobacteria</taxon>
        <taxon>Rhodospirillales</taxon>
        <taxon>Magnetovibrionaceae</taxon>
        <taxon>Varunaivibrio</taxon>
    </lineage>
</organism>
<evidence type="ECO:0000313" key="3">
    <source>
        <dbReference type="Proteomes" id="UP000295304"/>
    </source>
</evidence>
<name>A0A4R3JAN6_9PROT</name>
<dbReference type="AlphaFoldDB" id="A0A4R3JAN6"/>